<dbReference type="CDD" id="cd06262">
    <property type="entry name" value="metallo-hydrolase-like_MBL-fold"/>
    <property type="match status" value="1"/>
</dbReference>
<keyword evidence="7" id="KW-1185">Reference proteome</keyword>
<comment type="cofactor">
    <cofactor evidence="1">
        <name>Zn(2+)</name>
        <dbReference type="ChEBI" id="CHEBI:29105"/>
    </cofactor>
</comment>
<keyword evidence="2" id="KW-0479">Metal-binding</keyword>
<evidence type="ECO:0000256" key="1">
    <source>
        <dbReference type="ARBA" id="ARBA00001947"/>
    </source>
</evidence>
<sequence>MGYILPDRVRVVFIASFPAGAWQTNCYLVGPAPGGECVVVDPGVTAIDTLRRIVRDQGLVPAGVLLTHGHIDHMFSAAAVAEEYGIGCWIHPADRPSLTDPYSIPAARELVARTFGEAPDFTDREPSPLHEVADGDRIELAGLEFEALHAPGHTPGSTMYRLAYPDDDRYDALVLTGDVVFAGSVGRTDLPSGDPTVMAETLRHVVLGLADRTVLLPGHGGQTLVSRERATNPYLQL</sequence>
<reference evidence="6 7" key="1">
    <citation type="submission" date="2016-06" db="EMBL/GenBank/DDBJ databases">
        <authorList>
            <person name="Olsen C.W."/>
            <person name="Carey S."/>
            <person name="Hinshaw L."/>
            <person name="Karasin A.I."/>
        </authorList>
    </citation>
    <scope>NUCLEOTIDE SEQUENCE [LARGE SCALE GENOMIC DNA]</scope>
    <source>
        <strain evidence="6 7">LZ-22</strain>
    </source>
</reference>
<evidence type="ECO:0000313" key="6">
    <source>
        <dbReference type="EMBL" id="SDB85091.1"/>
    </source>
</evidence>
<evidence type="ECO:0000256" key="3">
    <source>
        <dbReference type="ARBA" id="ARBA00022801"/>
    </source>
</evidence>
<dbReference type="PANTHER" id="PTHR46233">
    <property type="entry name" value="HYDROXYACYLGLUTATHIONE HYDROLASE GLOC"/>
    <property type="match status" value="1"/>
</dbReference>
<evidence type="ECO:0000313" key="7">
    <source>
        <dbReference type="Proteomes" id="UP000199086"/>
    </source>
</evidence>
<dbReference type="GO" id="GO:0046872">
    <property type="term" value="F:metal ion binding"/>
    <property type="evidence" value="ECO:0007669"/>
    <property type="project" value="UniProtKB-KW"/>
</dbReference>
<dbReference type="AlphaFoldDB" id="A0A1G6GT45"/>
<dbReference type="Pfam" id="PF00753">
    <property type="entry name" value="Lactamase_B"/>
    <property type="match status" value="1"/>
</dbReference>
<dbReference type="EMBL" id="FMYF01000005">
    <property type="protein sequence ID" value="SDB85091.1"/>
    <property type="molecule type" value="Genomic_DNA"/>
</dbReference>
<dbReference type="PANTHER" id="PTHR46233:SF3">
    <property type="entry name" value="HYDROXYACYLGLUTATHIONE HYDROLASE GLOC"/>
    <property type="match status" value="1"/>
</dbReference>
<keyword evidence="4" id="KW-0862">Zinc</keyword>
<gene>
    <name evidence="6" type="ORF">GA0111570_1057</name>
</gene>
<evidence type="ECO:0000256" key="2">
    <source>
        <dbReference type="ARBA" id="ARBA00022723"/>
    </source>
</evidence>
<name>A0A1G6GT45_9ACTN</name>
<protein>
    <submittedName>
        <fullName evidence="6">Glyoxylase, beta-lactamase superfamily II</fullName>
    </submittedName>
</protein>
<dbReference type="InterPro" id="IPR001279">
    <property type="entry name" value="Metallo-B-lactamas"/>
</dbReference>
<evidence type="ECO:0000256" key="4">
    <source>
        <dbReference type="ARBA" id="ARBA00022833"/>
    </source>
</evidence>
<dbReference type="Gene3D" id="3.60.15.10">
    <property type="entry name" value="Ribonuclease Z/Hydroxyacylglutathione hydrolase-like"/>
    <property type="match status" value="1"/>
</dbReference>
<dbReference type="STRING" id="1577474.GA0111570_1057"/>
<organism evidence="6 7">
    <name type="scientific">Raineyella antarctica</name>
    <dbReference type="NCBI Taxonomy" id="1577474"/>
    <lineage>
        <taxon>Bacteria</taxon>
        <taxon>Bacillati</taxon>
        <taxon>Actinomycetota</taxon>
        <taxon>Actinomycetes</taxon>
        <taxon>Propionibacteriales</taxon>
        <taxon>Propionibacteriaceae</taxon>
        <taxon>Raineyella</taxon>
    </lineage>
</organism>
<evidence type="ECO:0000259" key="5">
    <source>
        <dbReference type="SMART" id="SM00849"/>
    </source>
</evidence>
<dbReference type="SUPFAM" id="SSF56281">
    <property type="entry name" value="Metallo-hydrolase/oxidoreductase"/>
    <property type="match status" value="1"/>
</dbReference>
<keyword evidence="3" id="KW-0378">Hydrolase</keyword>
<feature type="domain" description="Metallo-beta-lactamase" evidence="5">
    <location>
        <begin position="23"/>
        <end position="219"/>
    </location>
</feature>
<accession>A0A1G6GT45</accession>
<dbReference type="SMART" id="SM00849">
    <property type="entry name" value="Lactamase_B"/>
    <property type="match status" value="1"/>
</dbReference>
<proteinExistence type="predicted"/>
<dbReference type="InterPro" id="IPR036866">
    <property type="entry name" value="RibonucZ/Hydroxyglut_hydro"/>
</dbReference>
<dbReference type="Proteomes" id="UP000199086">
    <property type="component" value="Unassembled WGS sequence"/>
</dbReference>
<dbReference type="GO" id="GO:0016787">
    <property type="term" value="F:hydrolase activity"/>
    <property type="evidence" value="ECO:0007669"/>
    <property type="project" value="UniProtKB-KW"/>
</dbReference>
<dbReference type="InterPro" id="IPR051453">
    <property type="entry name" value="MBL_Glyoxalase_II"/>
</dbReference>